<comment type="caution">
    <text evidence="2">The sequence shown here is derived from an EMBL/GenBank/DDBJ whole genome shotgun (WGS) entry which is preliminary data.</text>
</comment>
<sequence length="51" mass="5055">MMVALLLTALVTGIAANISLVVFVADHMSPDSNSGTVAPTLAGRSNTLAAA</sequence>
<protein>
    <submittedName>
        <fullName evidence="2">Uncharacterized protein</fullName>
    </submittedName>
</protein>
<feature type="compositionally biased region" description="Polar residues" evidence="1">
    <location>
        <begin position="30"/>
        <end position="51"/>
    </location>
</feature>
<keyword evidence="3" id="KW-1185">Reference proteome</keyword>
<evidence type="ECO:0000256" key="1">
    <source>
        <dbReference type="SAM" id="MobiDB-lite"/>
    </source>
</evidence>
<accession>A0ABT8ASG5</accession>
<dbReference type="EMBL" id="JAUFPT010000058">
    <property type="protein sequence ID" value="MDN3572356.1"/>
    <property type="molecule type" value="Genomic_DNA"/>
</dbReference>
<evidence type="ECO:0000313" key="3">
    <source>
        <dbReference type="Proteomes" id="UP001244297"/>
    </source>
</evidence>
<reference evidence="3" key="1">
    <citation type="journal article" date="2019" name="Int. J. Syst. Evol. Microbiol.">
        <title>The Global Catalogue of Microorganisms (GCM) 10K type strain sequencing project: providing services to taxonomists for standard genome sequencing and annotation.</title>
        <authorList>
            <consortium name="The Broad Institute Genomics Platform"/>
            <consortium name="The Broad Institute Genome Sequencing Center for Infectious Disease"/>
            <person name="Wu L."/>
            <person name="Ma J."/>
        </authorList>
    </citation>
    <scope>NUCLEOTIDE SEQUENCE [LARGE SCALE GENOMIC DNA]</scope>
    <source>
        <strain evidence="3">CECT 7806</strain>
    </source>
</reference>
<evidence type="ECO:0000313" key="2">
    <source>
        <dbReference type="EMBL" id="MDN3572356.1"/>
    </source>
</evidence>
<dbReference type="Proteomes" id="UP001244297">
    <property type="component" value="Unassembled WGS sequence"/>
</dbReference>
<feature type="region of interest" description="Disordered" evidence="1">
    <location>
        <begin position="29"/>
        <end position="51"/>
    </location>
</feature>
<organism evidence="2 3">
    <name type="scientific">Methylobacterium longum</name>
    <dbReference type="NCBI Taxonomy" id="767694"/>
    <lineage>
        <taxon>Bacteria</taxon>
        <taxon>Pseudomonadati</taxon>
        <taxon>Pseudomonadota</taxon>
        <taxon>Alphaproteobacteria</taxon>
        <taxon>Hyphomicrobiales</taxon>
        <taxon>Methylobacteriaceae</taxon>
        <taxon>Methylobacterium</taxon>
    </lineage>
</organism>
<dbReference type="RefSeq" id="WP_290356013.1">
    <property type="nucleotide sequence ID" value="NZ_JAUFPT010000058.1"/>
</dbReference>
<name>A0ABT8ASG5_9HYPH</name>
<gene>
    <name evidence="2" type="ORF">QWZ18_17210</name>
</gene>
<proteinExistence type="predicted"/>